<feature type="chain" id="PRO_5042005808" evidence="1">
    <location>
        <begin position="17"/>
        <end position="274"/>
    </location>
</feature>
<keyword evidence="3" id="KW-1185">Reference proteome</keyword>
<dbReference type="AlphaFoldDB" id="A0AAD6S1N9"/>
<name>A0AAD6S1N9_9AGAR</name>
<evidence type="ECO:0000256" key="1">
    <source>
        <dbReference type="SAM" id="SignalP"/>
    </source>
</evidence>
<reference evidence="2" key="1">
    <citation type="submission" date="2023-03" db="EMBL/GenBank/DDBJ databases">
        <title>Massive genome expansion in bonnet fungi (Mycena s.s.) driven by repeated elements and novel gene families across ecological guilds.</title>
        <authorList>
            <consortium name="Lawrence Berkeley National Laboratory"/>
            <person name="Harder C.B."/>
            <person name="Miyauchi S."/>
            <person name="Viragh M."/>
            <person name="Kuo A."/>
            <person name="Thoen E."/>
            <person name="Andreopoulos B."/>
            <person name="Lu D."/>
            <person name="Skrede I."/>
            <person name="Drula E."/>
            <person name="Henrissat B."/>
            <person name="Morin E."/>
            <person name="Kohler A."/>
            <person name="Barry K."/>
            <person name="LaButti K."/>
            <person name="Morin E."/>
            <person name="Salamov A."/>
            <person name="Lipzen A."/>
            <person name="Mereny Z."/>
            <person name="Hegedus B."/>
            <person name="Baldrian P."/>
            <person name="Stursova M."/>
            <person name="Weitz H."/>
            <person name="Taylor A."/>
            <person name="Grigoriev I.V."/>
            <person name="Nagy L.G."/>
            <person name="Martin F."/>
            <person name="Kauserud H."/>
        </authorList>
    </citation>
    <scope>NUCLEOTIDE SEQUENCE</scope>
    <source>
        <strain evidence="2">CBHHK200</strain>
    </source>
</reference>
<protein>
    <submittedName>
        <fullName evidence="2">Uncharacterized protein</fullName>
    </submittedName>
</protein>
<accession>A0AAD6S1N9</accession>
<dbReference type="EMBL" id="JARJCM010000288">
    <property type="protein sequence ID" value="KAJ7019606.1"/>
    <property type="molecule type" value="Genomic_DNA"/>
</dbReference>
<dbReference type="Proteomes" id="UP001218188">
    <property type="component" value="Unassembled WGS sequence"/>
</dbReference>
<comment type="caution">
    <text evidence="2">The sequence shown here is derived from an EMBL/GenBank/DDBJ whole genome shotgun (WGS) entry which is preliminary data.</text>
</comment>
<feature type="signal peptide" evidence="1">
    <location>
        <begin position="1"/>
        <end position="16"/>
    </location>
</feature>
<evidence type="ECO:0000313" key="3">
    <source>
        <dbReference type="Proteomes" id="UP001218188"/>
    </source>
</evidence>
<gene>
    <name evidence="2" type="ORF">C8F04DRAFT_1147172</name>
</gene>
<keyword evidence="1" id="KW-0732">Signal</keyword>
<sequence>MLVLLGSTLMRTLLIAKLAWRGRRTFRSGKKFSQFNLATPPHAVPISAPNLDVTDKLASCIASQEATGQLDELEELEATFSMTIISPPSSSSSPFSSSLFTPPFWVNTTPDYTAPSPFYPASAPSTSSNDSGTNYKKQAIMVPHPGVGNLSRGWPAITALGWFDPDLGGHLTLWDLKLVIRFPLGPLFSYLPIVRHSNLPIRAQEKHFSFVRYTAGGLFRWIRNGFKTDEAFENTGTREEKMERTKEAKTRWEKGVAMYSTVDSLKSGPSVPSI</sequence>
<evidence type="ECO:0000313" key="2">
    <source>
        <dbReference type="EMBL" id="KAJ7019606.1"/>
    </source>
</evidence>
<organism evidence="2 3">
    <name type="scientific">Mycena alexandri</name>
    <dbReference type="NCBI Taxonomy" id="1745969"/>
    <lineage>
        <taxon>Eukaryota</taxon>
        <taxon>Fungi</taxon>
        <taxon>Dikarya</taxon>
        <taxon>Basidiomycota</taxon>
        <taxon>Agaricomycotina</taxon>
        <taxon>Agaricomycetes</taxon>
        <taxon>Agaricomycetidae</taxon>
        <taxon>Agaricales</taxon>
        <taxon>Marasmiineae</taxon>
        <taxon>Mycenaceae</taxon>
        <taxon>Mycena</taxon>
    </lineage>
</organism>
<proteinExistence type="predicted"/>